<accession>A0A8R1US44</accession>
<reference evidence="6" key="2">
    <citation type="submission" date="2022-06" db="UniProtKB">
        <authorList>
            <consortium name="EnsemblMetazoa"/>
        </authorList>
    </citation>
    <scope>IDENTIFICATION</scope>
    <source>
        <strain evidence="6">PS312</strain>
    </source>
</reference>
<keyword evidence="7" id="KW-1185">Reference proteome</keyword>
<dbReference type="PANTHER" id="PTHR13180">
    <property type="entry name" value="SMALL MEMBRANE PROTEIN-RELATED"/>
    <property type="match status" value="1"/>
</dbReference>
<evidence type="ECO:0000256" key="4">
    <source>
        <dbReference type="ARBA" id="ARBA00022989"/>
    </source>
</evidence>
<proteinExistence type="inferred from homology"/>
<evidence type="ECO:0000256" key="3">
    <source>
        <dbReference type="ARBA" id="ARBA00022692"/>
    </source>
</evidence>
<keyword evidence="4" id="KW-1133">Transmembrane helix</keyword>
<gene>
    <name evidence="6" type="primary">WBGene00274117</name>
</gene>
<dbReference type="InterPro" id="IPR007919">
    <property type="entry name" value="UPF0220"/>
</dbReference>
<protein>
    <submittedName>
        <fullName evidence="6">Uncharacterized protein</fullName>
    </submittedName>
</protein>
<dbReference type="OrthoDB" id="268928at2759"/>
<name>A0A454XVQ7_PRIPA</name>
<evidence type="ECO:0000313" key="7">
    <source>
        <dbReference type="Proteomes" id="UP000005239"/>
    </source>
</evidence>
<dbReference type="GO" id="GO:0032511">
    <property type="term" value="P:late endosome to vacuole transport via multivesicular body sorting pathway"/>
    <property type="evidence" value="ECO:0000318"/>
    <property type="project" value="GO_Central"/>
</dbReference>
<keyword evidence="3" id="KW-0812">Transmembrane</keyword>
<sequence length="157" mass="17234">MSGCIDQIACSCNVDWDGRRNGIASVVAGALFFSAWWIVLDTAMVVDKKDWNNLYFILTISSSVGMVLLNSVSNSQVRGDSMNESVLGVTGARLWMLLSFGISFACVFAAVGLLFKGYIKPGDHVVWPGVTLLIHNLMIFAASLVYKFGRVEDLWMI</sequence>
<evidence type="ECO:0000256" key="1">
    <source>
        <dbReference type="ARBA" id="ARBA00004141"/>
    </source>
</evidence>
<dbReference type="Proteomes" id="UP000005239">
    <property type="component" value="Unassembled WGS sequence"/>
</dbReference>
<reference evidence="7" key="1">
    <citation type="journal article" date="2008" name="Nat. Genet.">
        <title>The Pristionchus pacificus genome provides a unique perspective on nematode lifestyle and parasitism.</title>
        <authorList>
            <person name="Dieterich C."/>
            <person name="Clifton S.W."/>
            <person name="Schuster L.N."/>
            <person name="Chinwalla A."/>
            <person name="Delehaunty K."/>
            <person name="Dinkelacker I."/>
            <person name="Fulton L."/>
            <person name="Fulton R."/>
            <person name="Godfrey J."/>
            <person name="Minx P."/>
            <person name="Mitreva M."/>
            <person name="Roeseler W."/>
            <person name="Tian H."/>
            <person name="Witte H."/>
            <person name="Yang S.P."/>
            <person name="Wilson R.K."/>
            <person name="Sommer R.J."/>
        </authorList>
    </citation>
    <scope>NUCLEOTIDE SEQUENCE [LARGE SCALE GENOMIC DNA]</scope>
    <source>
        <strain evidence="7">PS312</strain>
    </source>
</reference>
<comment type="subcellular location">
    <subcellularLocation>
        <location evidence="1">Membrane</location>
        <topology evidence="1">Multi-pass membrane protein</topology>
    </subcellularLocation>
</comment>
<dbReference type="OMA" id="FNNAYHV"/>
<dbReference type="Pfam" id="PF05255">
    <property type="entry name" value="UPF0220"/>
    <property type="match status" value="1"/>
</dbReference>
<keyword evidence="5" id="KW-0472">Membrane</keyword>
<evidence type="ECO:0000256" key="2">
    <source>
        <dbReference type="ARBA" id="ARBA00005335"/>
    </source>
</evidence>
<evidence type="ECO:0000256" key="5">
    <source>
        <dbReference type="ARBA" id="ARBA00023136"/>
    </source>
</evidence>
<dbReference type="GO" id="GO:0016020">
    <property type="term" value="C:membrane"/>
    <property type="evidence" value="ECO:0007669"/>
    <property type="project" value="UniProtKB-SubCell"/>
</dbReference>
<dbReference type="AlphaFoldDB" id="A0A454XVQ7"/>
<organism evidence="6 7">
    <name type="scientific">Pristionchus pacificus</name>
    <name type="common">Parasitic nematode worm</name>
    <dbReference type="NCBI Taxonomy" id="54126"/>
    <lineage>
        <taxon>Eukaryota</taxon>
        <taxon>Metazoa</taxon>
        <taxon>Ecdysozoa</taxon>
        <taxon>Nematoda</taxon>
        <taxon>Chromadorea</taxon>
        <taxon>Rhabditida</taxon>
        <taxon>Rhabditina</taxon>
        <taxon>Diplogasteromorpha</taxon>
        <taxon>Diplogasteroidea</taxon>
        <taxon>Neodiplogasteridae</taxon>
        <taxon>Pristionchus</taxon>
    </lineage>
</organism>
<comment type="similarity">
    <text evidence="2">Belongs to the UPF0220 family.</text>
</comment>
<dbReference type="EnsemblMetazoa" id="PPA35748.1">
    <property type="protein sequence ID" value="PPA35748.1"/>
    <property type="gene ID" value="WBGene00274117"/>
</dbReference>
<accession>A0A454XVQ7</accession>
<evidence type="ECO:0000313" key="6">
    <source>
        <dbReference type="EnsemblMetazoa" id="PPA35748.1"/>
    </source>
</evidence>